<name>A0A2P6S388_ROSCH</name>
<evidence type="ECO:0000313" key="2">
    <source>
        <dbReference type="EMBL" id="PRQ53125.1"/>
    </source>
</evidence>
<dbReference type="PROSITE" id="PS50181">
    <property type="entry name" value="FBOX"/>
    <property type="match status" value="1"/>
</dbReference>
<dbReference type="Gramene" id="PRQ53125">
    <property type="protein sequence ID" value="PRQ53125"/>
    <property type="gene ID" value="RchiOBHm_Chr2g0163051"/>
</dbReference>
<dbReference type="InterPro" id="IPR036047">
    <property type="entry name" value="F-box-like_dom_sf"/>
</dbReference>
<dbReference type="CDD" id="cd22157">
    <property type="entry name" value="F-box_AtFBW1-like"/>
    <property type="match status" value="1"/>
</dbReference>
<dbReference type="InterPro" id="IPR056592">
    <property type="entry name" value="Beta-prop_At3g26010-like"/>
</dbReference>
<reference evidence="2 3" key="1">
    <citation type="journal article" date="2018" name="Nat. Genet.">
        <title>The Rosa genome provides new insights in the design of modern roses.</title>
        <authorList>
            <person name="Bendahmane M."/>
        </authorList>
    </citation>
    <scope>NUCLEOTIDE SEQUENCE [LARGE SCALE GENOMIC DNA]</scope>
    <source>
        <strain evidence="3">cv. Old Blush</strain>
    </source>
</reference>
<dbReference type="SUPFAM" id="SSF81383">
    <property type="entry name" value="F-box domain"/>
    <property type="match status" value="1"/>
</dbReference>
<protein>
    <submittedName>
        <fullName evidence="2">Putative F-box domain-containing protein</fullName>
    </submittedName>
</protein>
<sequence>MPTTIDDIPDLVLVEILCRLPCKFLFQCKCVSKSWCTLIQDPYLSGRFMRLQSDRRTPVVSTVINTRGEECLTTLWPSTCKPLTRLFKKLMRFYHLIEKPNVPATYNDLVLCCSLECSYQGDYYICNPYTMQWARLPPPPRFFRFVATGFICDLPHYNHKKEDDPKGNIIQLNAEYRYKVVRIISTDMSASKFEVQMFSSETGKWKESIVSSPWKFSSSVVHHNIKSFAFNGMLYWMDMDKRFLIQLETFSGDIGDQNAWRFVHFGQVESRQQCCVGIFKGRLLIGEYNFPGGTLSFGELSED</sequence>
<dbReference type="PANTHER" id="PTHR35546">
    <property type="entry name" value="F-BOX PROTEIN INTERACTION DOMAIN PROTEIN-RELATED"/>
    <property type="match status" value="1"/>
</dbReference>
<dbReference type="AlphaFoldDB" id="A0A2P6S388"/>
<gene>
    <name evidence="2" type="ORF">RchiOBHm_Chr2g0163051</name>
</gene>
<dbReference type="Pfam" id="PF00646">
    <property type="entry name" value="F-box"/>
    <property type="match status" value="1"/>
</dbReference>
<proteinExistence type="predicted"/>
<evidence type="ECO:0000259" key="1">
    <source>
        <dbReference type="PROSITE" id="PS50181"/>
    </source>
</evidence>
<comment type="caution">
    <text evidence="2">The sequence shown here is derived from an EMBL/GenBank/DDBJ whole genome shotgun (WGS) entry which is preliminary data.</text>
</comment>
<dbReference type="EMBL" id="PDCK01000040">
    <property type="protein sequence ID" value="PRQ53125.1"/>
    <property type="molecule type" value="Genomic_DNA"/>
</dbReference>
<dbReference type="Gene3D" id="1.20.1280.50">
    <property type="match status" value="1"/>
</dbReference>
<dbReference type="Proteomes" id="UP000238479">
    <property type="component" value="Chromosome 2"/>
</dbReference>
<organism evidence="2 3">
    <name type="scientific">Rosa chinensis</name>
    <name type="common">China rose</name>
    <dbReference type="NCBI Taxonomy" id="74649"/>
    <lineage>
        <taxon>Eukaryota</taxon>
        <taxon>Viridiplantae</taxon>
        <taxon>Streptophyta</taxon>
        <taxon>Embryophyta</taxon>
        <taxon>Tracheophyta</taxon>
        <taxon>Spermatophyta</taxon>
        <taxon>Magnoliopsida</taxon>
        <taxon>eudicotyledons</taxon>
        <taxon>Gunneridae</taxon>
        <taxon>Pentapetalae</taxon>
        <taxon>rosids</taxon>
        <taxon>fabids</taxon>
        <taxon>Rosales</taxon>
        <taxon>Rosaceae</taxon>
        <taxon>Rosoideae</taxon>
        <taxon>Rosoideae incertae sedis</taxon>
        <taxon>Rosa</taxon>
    </lineage>
</organism>
<accession>A0A2P6S388</accession>
<dbReference type="InterPro" id="IPR055290">
    <property type="entry name" value="At3g26010-like"/>
</dbReference>
<dbReference type="STRING" id="74649.A0A2P6S388"/>
<keyword evidence="3" id="KW-1185">Reference proteome</keyword>
<dbReference type="PANTHER" id="PTHR35546:SF130">
    <property type="entry name" value="EXPRESSED PROTEIN"/>
    <property type="match status" value="1"/>
</dbReference>
<dbReference type="Pfam" id="PF24750">
    <property type="entry name" value="b-prop_At3g26010-like"/>
    <property type="match status" value="1"/>
</dbReference>
<evidence type="ECO:0000313" key="3">
    <source>
        <dbReference type="Proteomes" id="UP000238479"/>
    </source>
</evidence>
<dbReference type="InterPro" id="IPR001810">
    <property type="entry name" value="F-box_dom"/>
</dbReference>
<feature type="domain" description="F-box" evidence="1">
    <location>
        <begin position="2"/>
        <end position="51"/>
    </location>
</feature>
<dbReference type="SMART" id="SM00256">
    <property type="entry name" value="FBOX"/>
    <property type="match status" value="1"/>
</dbReference>